<evidence type="ECO:0000256" key="1">
    <source>
        <dbReference type="SAM" id="SignalP"/>
    </source>
</evidence>
<feature type="chain" id="PRO_5041245504" description="Lipoprotein" evidence="1">
    <location>
        <begin position="19"/>
        <end position="95"/>
    </location>
</feature>
<sequence length="95" mass="10082">MQRILIVAAVATATALLAGCSEDKTTGYACLGADNDSLVENIQEHCKAGDAIATKHPAYFCDFNYAVTYNGFNSALCIYTGQQATERVQAEKPGS</sequence>
<name>A0AA40RU67_STUST</name>
<comment type="caution">
    <text evidence="2">The sequence shown here is derived from an EMBL/GenBank/DDBJ whole genome shotgun (WGS) entry which is preliminary data.</text>
</comment>
<evidence type="ECO:0000313" key="2">
    <source>
        <dbReference type="EMBL" id="MBA1306096.1"/>
    </source>
</evidence>
<dbReference type="EMBL" id="JAAMRD010000015">
    <property type="protein sequence ID" value="MBA1306096.1"/>
    <property type="molecule type" value="Genomic_DNA"/>
</dbReference>
<accession>A0AA40RU67</accession>
<reference evidence="2" key="1">
    <citation type="submission" date="2020-02" db="EMBL/GenBank/DDBJ databases">
        <title>Synteny-based analysis reveals conserved mechanism for high triclosan tolerance in Pseudomonas, as well as instances of horizontal transfer.</title>
        <authorList>
            <person name="Mcfarland A.G."/>
            <person name="Bertucci H.K."/>
            <person name="Litmann E."/>
            <person name="Shen J."/>
            <person name="Huttenhower C."/>
            <person name="Hartmann E.M."/>
        </authorList>
    </citation>
    <scope>NUCLEOTIDE SEQUENCE</scope>
    <source>
        <strain evidence="2">109A1</strain>
    </source>
</reference>
<evidence type="ECO:0008006" key="4">
    <source>
        <dbReference type="Google" id="ProtNLM"/>
    </source>
</evidence>
<protein>
    <recommendedName>
        <fullName evidence="4">Lipoprotein</fullName>
    </recommendedName>
</protein>
<proteinExistence type="predicted"/>
<gene>
    <name evidence="2" type="ORF">G7024_17030</name>
</gene>
<dbReference type="AlphaFoldDB" id="A0AA40RU67"/>
<evidence type="ECO:0000313" key="3">
    <source>
        <dbReference type="Proteomes" id="UP001138621"/>
    </source>
</evidence>
<dbReference type="PROSITE" id="PS51257">
    <property type="entry name" value="PROKAR_LIPOPROTEIN"/>
    <property type="match status" value="1"/>
</dbReference>
<feature type="signal peptide" evidence="1">
    <location>
        <begin position="1"/>
        <end position="18"/>
    </location>
</feature>
<keyword evidence="1" id="KW-0732">Signal</keyword>
<dbReference type="Proteomes" id="UP001138621">
    <property type="component" value="Unassembled WGS sequence"/>
</dbReference>
<dbReference type="RefSeq" id="WP_019406424.1">
    <property type="nucleotide sequence ID" value="NZ_JAAMRD010000015.1"/>
</dbReference>
<organism evidence="2 3">
    <name type="scientific">Stutzerimonas stutzeri</name>
    <name type="common">Pseudomonas stutzeri</name>
    <dbReference type="NCBI Taxonomy" id="316"/>
    <lineage>
        <taxon>Bacteria</taxon>
        <taxon>Pseudomonadati</taxon>
        <taxon>Pseudomonadota</taxon>
        <taxon>Gammaproteobacteria</taxon>
        <taxon>Pseudomonadales</taxon>
        <taxon>Pseudomonadaceae</taxon>
        <taxon>Stutzerimonas</taxon>
    </lineage>
</organism>